<dbReference type="InterPro" id="IPR001285">
    <property type="entry name" value="Synaptophysin/porin"/>
</dbReference>
<dbReference type="InterPro" id="IPR008253">
    <property type="entry name" value="Marvel"/>
</dbReference>
<evidence type="ECO:0000256" key="6">
    <source>
        <dbReference type="ARBA" id="ARBA00023180"/>
    </source>
</evidence>
<dbReference type="Pfam" id="PF01284">
    <property type="entry name" value="MARVEL"/>
    <property type="match status" value="1"/>
</dbReference>
<feature type="region of interest" description="Disordered" evidence="8">
    <location>
        <begin position="1"/>
        <end position="20"/>
    </location>
</feature>
<reference evidence="11 12" key="1">
    <citation type="submission" date="2020-02" db="EMBL/GenBank/DDBJ databases">
        <title>A chromosome-scale genome assembly of the black bullhead catfish (Ameiurus melas).</title>
        <authorList>
            <person name="Wen M."/>
            <person name="Zham M."/>
            <person name="Cabau C."/>
            <person name="Klopp C."/>
            <person name="Donnadieu C."/>
            <person name="Roques C."/>
            <person name="Bouchez O."/>
            <person name="Lampietro C."/>
            <person name="Jouanno E."/>
            <person name="Herpin A."/>
            <person name="Louis A."/>
            <person name="Berthelot C."/>
            <person name="Parey E."/>
            <person name="Roest-Crollius H."/>
            <person name="Braasch I."/>
            <person name="Postlethwait J."/>
            <person name="Robinson-Rechavi M."/>
            <person name="Echchiki A."/>
            <person name="Begum T."/>
            <person name="Montfort J."/>
            <person name="Schartl M."/>
            <person name="Bobe J."/>
            <person name="Guiguen Y."/>
        </authorList>
    </citation>
    <scope>NUCLEOTIDE SEQUENCE [LARGE SCALE GENOMIC DNA]</scope>
    <source>
        <strain evidence="11">M_S1</strain>
        <tissue evidence="11">Blood</tissue>
    </source>
</reference>
<evidence type="ECO:0000259" key="10">
    <source>
        <dbReference type="PROSITE" id="PS51225"/>
    </source>
</evidence>
<comment type="similarity">
    <text evidence="2">Belongs to the synaptophysin/synaptobrevin family.</text>
</comment>
<keyword evidence="3 7" id="KW-0812">Transmembrane</keyword>
<organism evidence="11 12">
    <name type="scientific">Ameiurus melas</name>
    <name type="common">Black bullhead</name>
    <name type="synonym">Silurus melas</name>
    <dbReference type="NCBI Taxonomy" id="219545"/>
    <lineage>
        <taxon>Eukaryota</taxon>
        <taxon>Metazoa</taxon>
        <taxon>Chordata</taxon>
        <taxon>Craniata</taxon>
        <taxon>Vertebrata</taxon>
        <taxon>Euteleostomi</taxon>
        <taxon>Actinopterygii</taxon>
        <taxon>Neopterygii</taxon>
        <taxon>Teleostei</taxon>
        <taxon>Ostariophysi</taxon>
        <taxon>Siluriformes</taxon>
        <taxon>Ictaluridae</taxon>
        <taxon>Ameiurus</taxon>
    </lineage>
</organism>
<name>A0A7J5ZRD5_AMEME</name>
<dbReference type="PANTHER" id="PTHR10306">
    <property type="entry name" value="SYNAPTOPHYSIN"/>
    <property type="match status" value="1"/>
</dbReference>
<evidence type="ECO:0000256" key="8">
    <source>
        <dbReference type="SAM" id="MobiDB-lite"/>
    </source>
</evidence>
<dbReference type="EMBL" id="JAAGNN010000025">
    <property type="protein sequence ID" value="KAF4072309.1"/>
    <property type="molecule type" value="Genomic_DNA"/>
</dbReference>
<feature type="transmembrane region" description="Helical" evidence="9">
    <location>
        <begin position="167"/>
        <end position="187"/>
    </location>
</feature>
<keyword evidence="12" id="KW-1185">Reference proteome</keyword>
<dbReference type="PRINTS" id="PR00220">
    <property type="entry name" value="SYNAPTOPHYSN"/>
</dbReference>
<evidence type="ECO:0000256" key="9">
    <source>
        <dbReference type="SAM" id="Phobius"/>
    </source>
</evidence>
<evidence type="ECO:0000256" key="5">
    <source>
        <dbReference type="ARBA" id="ARBA00023136"/>
    </source>
</evidence>
<dbReference type="PROSITE" id="PS51225">
    <property type="entry name" value="MARVEL"/>
    <property type="match status" value="1"/>
</dbReference>
<keyword evidence="5 7" id="KW-0472">Membrane</keyword>
<evidence type="ECO:0000256" key="2">
    <source>
        <dbReference type="ARBA" id="ARBA00006476"/>
    </source>
</evidence>
<evidence type="ECO:0000313" key="11">
    <source>
        <dbReference type="EMBL" id="KAF4072309.1"/>
    </source>
</evidence>
<dbReference type="PANTHER" id="PTHR10306:SF9">
    <property type="entry name" value="SYNAPTOPHYSIN-LIKE PROTEIN 1"/>
    <property type="match status" value="1"/>
</dbReference>
<dbReference type="AlphaFoldDB" id="A0A7J5ZRD5"/>
<dbReference type="GO" id="GO:0030672">
    <property type="term" value="C:synaptic vesicle membrane"/>
    <property type="evidence" value="ECO:0007669"/>
    <property type="project" value="TreeGrafter"/>
</dbReference>
<feature type="domain" description="MARVEL" evidence="10">
    <location>
        <begin position="46"/>
        <end position="254"/>
    </location>
</feature>
<evidence type="ECO:0000256" key="7">
    <source>
        <dbReference type="PROSITE-ProRule" id="PRU00581"/>
    </source>
</evidence>
<evidence type="ECO:0000313" key="12">
    <source>
        <dbReference type="Proteomes" id="UP000593565"/>
    </source>
</evidence>
<comment type="subcellular location">
    <subcellularLocation>
        <location evidence="1">Membrane</location>
        <topology evidence="1">Multi-pass membrane protein</topology>
    </subcellularLocation>
</comment>
<evidence type="ECO:0000256" key="3">
    <source>
        <dbReference type="ARBA" id="ARBA00022692"/>
    </source>
</evidence>
<evidence type="ECO:0000256" key="4">
    <source>
        <dbReference type="ARBA" id="ARBA00022989"/>
    </source>
</evidence>
<sequence>MTHVTNAVPKVKKRKKEKKKSDNFSSICPISGVEKIMSAFLLDIRPLKEPLGFIRVLEWVFSIFAFASTGHYSGTTSFNIQCQGDASIHETNISFGYPFKLNEIGFDVPTCKVNRTAEMKYYLARDHSSSAEFFVAVGVLAFLYCTGILVLYVGYQHVYRESNRGPVIDLLITGIFTFFWLLASSAWGKGLTDVKLTTSPTNLVSLFDVCKNPLNKCTAGALPTLGPLNSSVISGFLNLILWAGNCWFIYKETHFHTQAGPSATQQEATRQP</sequence>
<proteinExistence type="inferred from homology"/>
<accession>A0A7J5ZRD5</accession>
<comment type="caution">
    <text evidence="11">The sequence shown here is derived from an EMBL/GenBank/DDBJ whole genome shotgun (WGS) entry which is preliminary data.</text>
</comment>
<protein>
    <recommendedName>
        <fullName evidence="10">MARVEL domain-containing protein</fullName>
    </recommendedName>
</protein>
<gene>
    <name evidence="11" type="ORF">AMELA_G00261700</name>
</gene>
<keyword evidence="4 9" id="KW-1133">Transmembrane helix</keyword>
<keyword evidence="6" id="KW-0325">Glycoprotein</keyword>
<feature type="transmembrane region" description="Helical" evidence="9">
    <location>
        <begin position="133"/>
        <end position="155"/>
    </location>
</feature>
<dbReference type="Proteomes" id="UP000593565">
    <property type="component" value="Unassembled WGS sequence"/>
</dbReference>
<evidence type="ECO:0000256" key="1">
    <source>
        <dbReference type="ARBA" id="ARBA00004141"/>
    </source>
</evidence>